<dbReference type="PANTHER" id="PTHR39465">
    <property type="entry name" value="DNA LIGASE D, 3'-PHOSPHOESTERASE DOMAIN"/>
    <property type="match status" value="1"/>
</dbReference>
<proteinExistence type="predicted"/>
<dbReference type="EMBL" id="CP091196">
    <property type="protein sequence ID" value="UQS26260.1"/>
    <property type="molecule type" value="Genomic_DNA"/>
</dbReference>
<dbReference type="PROSITE" id="PS50160">
    <property type="entry name" value="DNA_LIGASE_A3"/>
    <property type="match status" value="1"/>
</dbReference>
<gene>
    <name evidence="3" type="ORF">L1857_27320</name>
</gene>
<sequence>MPDLSEYRRKRDPKRTPEPMPDRVVPRGDDDVFVIQEHHARRLHWDVRFERNGVLVSWAVPKGLPQRPGPPRLAVHTEDHPLEYAAFEGEIPKGEYGGGKMLIWDRGTYEVLHWNDHKVEVDLHGSRVRGRFVFVNSHKGSESRDWLVRRVDRGSGEELPEFVKPMQARSGALPPDDDGWAYEFRWQGERVQVRVEGGRITVRDRTGEDVTVRYPELRALGESLGATEVLLDGELIVLEEGRPSRTALKTRVSAEARSVKRLAERSPVLFLPFDVLHVDGKSLLEVPYRKRRARLRKLKLAGEYWRTPDSYEGGGADVLAASLANGLGGVTAKRLDSVYEPGRRSEAWRTVAK</sequence>
<accession>A0ABY4P1L6</accession>
<dbReference type="Pfam" id="PF13298">
    <property type="entry name" value="LigD_N"/>
    <property type="match status" value="1"/>
</dbReference>
<evidence type="ECO:0000259" key="2">
    <source>
        <dbReference type="PROSITE" id="PS50160"/>
    </source>
</evidence>
<organism evidence="3 4">
    <name type="scientific">Amycolatopsis thermalba</name>
    <dbReference type="NCBI Taxonomy" id="944492"/>
    <lineage>
        <taxon>Bacteria</taxon>
        <taxon>Bacillati</taxon>
        <taxon>Actinomycetota</taxon>
        <taxon>Actinomycetes</taxon>
        <taxon>Pseudonocardiales</taxon>
        <taxon>Pseudonocardiaceae</taxon>
        <taxon>Amycolatopsis</taxon>
    </lineage>
</organism>
<feature type="region of interest" description="Disordered" evidence="1">
    <location>
        <begin position="1"/>
        <end position="27"/>
    </location>
</feature>
<name>A0ABY4P1L6_9PSEU</name>
<protein>
    <recommendedName>
        <fullName evidence="2">ATP-dependent DNA ligase family profile domain-containing protein</fullName>
    </recommendedName>
</protein>
<dbReference type="Pfam" id="PF01068">
    <property type="entry name" value="DNA_ligase_A_M"/>
    <property type="match status" value="1"/>
</dbReference>
<dbReference type="InterPro" id="IPR012310">
    <property type="entry name" value="DNA_ligase_ATP-dep_cent"/>
</dbReference>
<dbReference type="SUPFAM" id="SSF56091">
    <property type="entry name" value="DNA ligase/mRNA capping enzyme, catalytic domain"/>
    <property type="match status" value="1"/>
</dbReference>
<dbReference type="RefSeq" id="WP_116113894.1">
    <property type="nucleotide sequence ID" value="NZ_CP091196.1"/>
</dbReference>
<evidence type="ECO:0000256" key="1">
    <source>
        <dbReference type="SAM" id="MobiDB-lite"/>
    </source>
</evidence>
<keyword evidence="4" id="KW-1185">Reference proteome</keyword>
<dbReference type="NCBIfam" id="TIGR02777">
    <property type="entry name" value="LigD_PE_dom"/>
    <property type="match status" value="1"/>
</dbReference>
<evidence type="ECO:0000313" key="3">
    <source>
        <dbReference type="EMBL" id="UQS26260.1"/>
    </source>
</evidence>
<evidence type="ECO:0000313" key="4">
    <source>
        <dbReference type="Proteomes" id="UP000830158"/>
    </source>
</evidence>
<dbReference type="Proteomes" id="UP000830158">
    <property type="component" value="Chromosome"/>
</dbReference>
<dbReference type="Gene3D" id="3.30.470.30">
    <property type="entry name" value="DNA ligase/mRNA capping enzyme"/>
    <property type="match status" value="1"/>
</dbReference>
<dbReference type="Gene3D" id="3.30.1490.70">
    <property type="match status" value="1"/>
</dbReference>
<feature type="domain" description="ATP-dependent DNA ligase family profile" evidence="2">
    <location>
        <begin position="261"/>
        <end position="353"/>
    </location>
</feature>
<dbReference type="PANTHER" id="PTHR39465:SF1">
    <property type="entry name" value="DNA LIGASE D 3'-PHOSPHOESTERASE DOMAIN-CONTAINING PROTEIN"/>
    <property type="match status" value="1"/>
</dbReference>
<dbReference type="InterPro" id="IPR014144">
    <property type="entry name" value="LigD_PE_domain"/>
</dbReference>
<reference evidence="3" key="1">
    <citation type="submission" date="2022-01" db="EMBL/GenBank/DDBJ databases">
        <title>PSI-footprinting approach for the identification of protein synthesis inhibitor producers.</title>
        <authorList>
            <person name="Handel F."/>
            <person name="Kulik A."/>
            <person name="Wex K.W."/>
            <person name="Berscheid A."/>
            <person name="Saur J.S."/>
            <person name="Winkler A."/>
            <person name="Wibberg D."/>
            <person name="Kalinowski J."/>
            <person name="Broetz-Oesterhelt H."/>
            <person name="Mast Y."/>
        </authorList>
    </citation>
    <scope>NUCLEOTIDE SEQUENCE</scope>
    <source>
        <strain evidence="3">KNN 49.3e</strain>
    </source>
</reference>